<comment type="similarity">
    <text evidence="1">Belongs to the FMO family.</text>
</comment>
<dbReference type="InterPro" id="IPR050346">
    <property type="entry name" value="FMO-like"/>
</dbReference>
<dbReference type="OrthoDB" id="66881at2759"/>
<evidence type="ECO:0000256" key="2">
    <source>
        <dbReference type="ARBA" id="ARBA00022630"/>
    </source>
</evidence>
<dbReference type="PRINTS" id="PR00419">
    <property type="entry name" value="ADXRDTASE"/>
</dbReference>
<gene>
    <name evidence="6" type="ORF">ISF_01649</name>
</gene>
<evidence type="ECO:0000313" key="6">
    <source>
        <dbReference type="EMBL" id="OAA72576.1"/>
    </source>
</evidence>
<sequence>MTAPPMQRRDDVRRVAVVGAGISGVVSAAHLLRAGLEVVVFERNSEVGGIWIHTTETAIETQYPCLRPEDADTELQGHGKVGDTERRRLLHAPPGPCYDSLRNNIDTPLMQTTLNAWPEGTPRVVSHPAVKDYIQETASKTGTCAITVFGALVTRIEKHDSKWCVRWASLKEHDGTGSAVKDNFSIFDAIVVANGHYHAPLIPDIPGLAEAKSKYPARIKHSKWFRNNTGYKDKNVLLIGGGVSSTDIARDIGRCARRIYQSTRGGMSDMPASVLPANATRIAQVSAISMEAEDGPDAPFTIHPTRGLSIPGIDEIIVCTGYQFTLPFLPQYHDAQASPAAARDDTLFTDGGQLHNLHRDIFYIPDPTLTFVGVSVFTTTFPLFEFQAAAVAAFLSGVARLAPEADLRREYRERVARKGLGRYLHSLKEEEEEYVDGLVAWVNAGRARCGMVPMEGLTATWRAEKQRIREQIARLRAARAAERAAEVVNGVKAEEERGIRNEQKAF</sequence>
<dbReference type="PANTHER" id="PTHR23023">
    <property type="entry name" value="DIMETHYLANILINE MONOOXYGENASE"/>
    <property type="match status" value="1"/>
</dbReference>
<dbReference type="Proteomes" id="UP000076744">
    <property type="component" value="Unassembled WGS sequence"/>
</dbReference>
<dbReference type="PIRSF" id="PIRSF000332">
    <property type="entry name" value="FMO"/>
    <property type="match status" value="1"/>
</dbReference>
<keyword evidence="5" id="KW-0560">Oxidoreductase</keyword>
<dbReference type="Gene3D" id="3.50.50.60">
    <property type="entry name" value="FAD/NAD(P)-binding domain"/>
    <property type="match status" value="2"/>
</dbReference>
<evidence type="ECO:0000256" key="3">
    <source>
        <dbReference type="ARBA" id="ARBA00022827"/>
    </source>
</evidence>
<evidence type="ECO:0000256" key="4">
    <source>
        <dbReference type="ARBA" id="ARBA00022857"/>
    </source>
</evidence>
<accession>A0A168DG61</accession>
<dbReference type="RefSeq" id="XP_018708022.1">
    <property type="nucleotide sequence ID" value="XM_018845256.1"/>
</dbReference>
<dbReference type="InterPro" id="IPR000960">
    <property type="entry name" value="Flavin_mOase"/>
</dbReference>
<dbReference type="GO" id="GO:0050660">
    <property type="term" value="F:flavin adenine dinucleotide binding"/>
    <property type="evidence" value="ECO:0007669"/>
    <property type="project" value="InterPro"/>
</dbReference>
<keyword evidence="7" id="KW-1185">Reference proteome</keyword>
<dbReference type="GO" id="GO:0050661">
    <property type="term" value="F:NADP binding"/>
    <property type="evidence" value="ECO:0007669"/>
    <property type="project" value="InterPro"/>
</dbReference>
<dbReference type="Pfam" id="PF13450">
    <property type="entry name" value="NAD_binding_8"/>
    <property type="match status" value="1"/>
</dbReference>
<organism evidence="6 7">
    <name type="scientific">Cordyceps fumosorosea (strain ARSEF 2679)</name>
    <name type="common">Isaria fumosorosea</name>
    <dbReference type="NCBI Taxonomy" id="1081104"/>
    <lineage>
        <taxon>Eukaryota</taxon>
        <taxon>Fungi</taxon>
        <taxon>Dikarya</taxon>
        <taxon>Ascomycota</taxon>
        <taxon>Pezizomycotina</taxon>
        <taxon>Sordariomycetes</taxon>
        <taxon>Hypocreomycetidae</taxon>
        <taxon>Hypocreales</taxon>
        <taxon>Cordycipitaceae</taxon>
        <taxon>Cordyceps</taxon>
    </lineage>
</organism>
<keyword evidence="3" id="KW-0274">FAD</keyword>
<dbReference type="GeneID" id="30017941"/>
<keyword evidence="4" id="KW-0521">NADP</keyword>
<evidence type="ECO:0000256" key="1">
    <source>
        <dbReference type="ARBA" id="ARBA00009183"/>
    </source>
</evidence>
<evidence type="ECO:0000313" key="7">
    <source>
        <dbReference type="Proteomes" id="UP000076744"/>
    </source>
</evidence>
<proteinExistence type="inferred from homology"/>
<dbReference type="InterPro" id="IPR020946">
    <property type="entry name" value="Flavin_mOase-like"/>
</dbReference>
<evidence type="ECO:0000256" key="5">
    <source>
        <dbReference type="ARBA" id="ARBA00023002"/>
    </source>
</evidence>
<dbReference type="EMBL" id="AZHB01000002">
    <property type="protein sequence ID" value="OAA72576.1"/>
    <property type="molecule type" value="Genomic_DNA"/>
</dbReference>
<name>A0A168DG61_CORFA</name>
<reference evidence="6 7" key="1">
    <citation type="journal article" date="2016" name="Genome Biol. Evol.">
        <title>Divergent and convergent evolution of fungal pathogenicity.</title>
        <authorList>
            <person name="Shang Y."/>
            <person name="Xiao G."/>
            <person name="Zheng P."/>
            <person name="Cen K."/>
            <person name="Zhan S."/>
            <person name="Wang C."/>
        </authorList>
    </citation>
    <scope>NUCLEOTIDE SEQUENCE [LARGE SCALE GENOMIC DNA]</scope>
    <source>
        <strain evidence="6 7">ARSEF 2679</strain>
    </source>
</reference>
<dbReference type="SUPFAM" id="SSF51905">
    <property type="entry name" value="FAD/NAD(P)-binding domain"/>
    <property type="match status" value="2"/>
</dbReference>
<dbReference type="Pfam" id="PF00743">
    <property type="entry name" value="FMO-like"/>
    <property type="match status" value="1"/>
</dbReference>
<dbReference type="GO" id="GO:0004499">
    <property type="term" value="F:N,N-dimethylaniline monooxygenase activity"/>
    <property type="evidence" value="ECO:0007669"/>
    <property type="project" value="InterPro"/>
</dbReference>
<dbReference type="InterPro" id="IPR036188">
    <property type="entry name" value="FAD/NAD-bd_sf"/>
</dbReference>
<dbReference type="AlphaFoldDB" id="A0A168DG61"/>
<protein>
    <submittedName>
        <fullName evidence="6">FAD dependent oxidoreductase</fullName>
    </submittedName>
</protein>
<comment type="caution">
    <text evidence="6">The sequence shown here is derived from an EMBL/GenBank/DDBJ whole genome shotgun (WGS) entry which is preliminary data.</text>
</comment>
<keyword evidence="2" id="KW-0285">Flavoprotein</keyword>